<feature type="region of interest" description="Disordered" evidence="1">
    <location>
        <begin position="29"/>
        <end position="49"/>
    </location>
</feature>
<dbReference type="AlphaFoldDB" id="A0AAD7SI38"/>
<sequence>MPEVSLNDIVPHPSGAVFTWQGDVASQRRRARAERRERPAYSRRPGQVTEDKWNLSARAGPFWVWTDRKTTAAGLHDSPSAEGEQKARQRA</sequence>
<dbReference type="EMBL" id="JAINUG010000060">
    <property type="protein sequence ID" value="KAJ8403021.1"/>
    <property type="molecule type" value="Genomic_DNA"/>
</dbReference>
<gene>
    <name evidence="2" type="ORF">AAFF_G00359370</name>
</gene>
<keyword evidence="3" id="KW-1185">Reference proteome</keyword>
<evidence type="ECO:0000313" key="2">
    <source>
        <dbReference type="EMBL" id="KAJ8403021.1"/>
    </source>
</evidence>
<comment type="caution">
    <text evidence="2">The sequence shown here is derived from an EMBL/GenBank/DDBJ whole genome shotgun (WGS) entry which is preliminary data.</text>
</comment>
<accession>A0AAD7SI38</accession>
<dbReference type="Proteomes" id="UP001221898">
    <property type="component" value="Unassembled WGS sequence"/>
</dbReference>
<protein>
    <submittedName>
        <fullName evidence="2">Uncharacterized protein</fullName>
    </submittedName>
</protein>
<name>A0AAD7SI38_9TELE</name>
<organism evidence="2 3">
    <name type="scientific">Aldrovandia affinis</name>
    <dbReference type="NCBI Taxonomy" id="143900"/>
    <lineage>
        <taxon>Eukaryota</taxon>
        <taxon>Metazoa</taxon>
        <taxon>Chordata</taxon>
        <taxon>Craniata</taxon>
        <taxon>Vertebrata</taxon>
        <taxon>Euteleostomi</taxon>
        <taxon>Actinopterygii</taxon>
        <taxon>Neopterygii</taxon>
        <taxon>Teleostei</taxon>
        <taxon>Notacanthiformes</taxon>
        <taxon>Halosauridae</taxon>
        <taxon>Aldrovandia</taxon>
    </lineage>
</organism>
<reference evidence="2" key="1">
    <citation type="journal article" date="2023" name="Science">
        <title>Genome structures resolve the early diversification of teleost fishes.</title>
        <authorList>
            <person name="Parey E."/>
            <person name="Louis A."/>
            <person name="Montfort J."/>
            <person name="Bouchez O."/>
            <person name="Roques C."/>
            <person name="Iampietro C."/>
            <person name="Lluch J."/>
            <person name="Castinel A."/>
            <person name="Donnadieu C."/>
            <person name="Desvignes T."/>
            <person name="Floi Bucao C."/>
            <person name="Jouanno E."/>
            <person name="Wen M."/>
            <person name="Mejri S."/>
            <person name="Dirks R."/>
            <person name="Jansen H."/>
            <person name="Henkel C."/>
            <person name="Chen W.J."/>
            <person name="Zahm M."/>
            <person name="Cabau C."/>
            <person name="Klopp C."/>
            <person name="Thompson A.W."/>
            <person name="Robinson-Rechavi M."/>
            <person name="Braasch I."/>
            <person name="Lecointre G."/>
            <person name="Bobe J."/>
            <person name="Postlethwait J.H."/>
            <person name="Berthelot C."/>
            <person name="Roest Crollius H."/>
            <person name="Guiguen Y."/>
        </authorList>
    </citation>
    <scope>NUCLEOTIDE SEQUENCE</scope>
    <source>
        <strain evidence="2">NC1722</strain>
    </source>
</reference>
<evidence type="ECO:0000256" key="1">
    <source>
        <dbReference type="SAM" id="MobiDB-lite"/>
    </source>
</evidence>
<proteinExistence type="predicted"/>
<evidence type="ECO:0000313" key="3">
    <source>
        <dbReference type="Proteomes" id="UP001221898"/>
    </source>
</evidence>
<feature type="region of interest" description="Disordered" evidence="1">
    <location>
        <begin position="72"/>
        <end position="91"/>
    </location>
</feature>